<keyword evidence="5 7" id="KW-1133">Transmembrane helix</keyword>
<feature type="domain" description="Cation efflux protein cytoplasmic" evidence="9">
    <location>
        <begin position="230"/>
        <end position="308"/>
    </location>
</feature>
<feature type="transmembrane region" description="Helical" evidence="7">
    <location>
        <begin position="56"/>
        <end position="76"/>
    </location>
</feature>
<comment type="similarity">
    <text evidence="2">Belongs to the cation diffusion facilitator (CDF) transporter (TC 2.A.4) family.</text>
</comment>
<dbReference type="PATRIC" id="fig|362787.3.peg.992"/>
<comment type="caution">
    <text evidence="10">The sequence shown here is derived from an EMBL/GenBank/DDBJ whole genome shotgun (WGS) entry which is preliminary data.</text>
</comment>
<dbReference type="EMBL" id="JSAN01000062">
    <property type="protein sequence ID" value="KIC72126.1"/>
    <property type="molecule type" value="Genomic_DNA"/>
</dbReference>
<evidence type="ECO:0000256" key="4">
    <source>
        <dbReference type="ARBA" id="ARBA00022692"/>
    </source>
</evidence>
<dbReference type="Pfam" id="PF16916">
    <property type="entry name" value="ZT_dimer"/>
    <property type="match status" value="1"/>
</dbReference>
<dbReference type="GO" id="GO:0016020">
    <property type="term" value="C:membrane"/>
    <property type="evidence" value="ECO:0007669"/>
    <property type="project" value="UniProtKB-SubCell"/>
</dbReference>
<keyword evidence="3" id="KW-0813">Transport</keyword>
<feature type="transmembrane region" description="Helical" evidence="7">
    <location>
        <begin position="31"/>
        <end position="50"/>
    </location>
</feature>
<dbReference type="Proteomes" id="UP000031465">
    <property type="component" value="Unassembled WGS sequence"/>
</dbReference>
<dbReference type="InterPro" id="IPR027470">
    <property type="entry name" value="Cation_efflux_CTD"/>
</dbReference>
<feature type="transmembrane region" description="Helical" evidence="7">
    <location>
        <begin position="197"/>
        <end position="218"/>
    </location>
</feature>
<proteinExistence type="inferred from homology"/>
<comment type="subcellular location">
    <subcellularLocation>
        <location evidence="1">Membrane</location>
        <topology evidence="1">Multi-pass membrane protein</topology>
    </subcellularLocation>
</comment>
<evidence type="ECO:0000256" key="7">
    <source>
        <dbReference type="SAM" id="Phobius"/>
    </source>
</evidence>
<feature type="domain" description="Cation efflux protein transmembrane" evidence="8">
    <location>
        <begin position="33"/>
        <end position="225"/>
    </location>
</feature>
<dbReference type="SUPFAM" id="SSF161111">
    <property type="entry name" value="Cation efflux protein transmembrane domain-like"/>
    <property type="match status" value="1"/>
</dbReference>
<keyword evidence="4 7" id="KW-0812">Transmembrane</keyword>
<gene>
    <name evidence="10" type="primary">czcD</name>
    <name evidence="10" type="ORF">DB44_CP00040</name>
</gene>
<sequence length="313" mass="34776">MAKFPKPVFLPADVYLKRAQRSQLILRSAKLGIKIRLAIIVFELFGVALINSSTLFLDAISGLMDVLSTIFLIICIKLARKPPDEDHPFGHGRYEPLGGLLIGLILIFIGAIMLFQQVNGFIQEAPQPFLHPWAWIFPATAMILLEICYQLIFRTAKNENSPALAADAVHYRIDGLTSLLATLTLIAAALVPEWSGIVDHIGAILIALFMIGLGVFAARENFNQLTDKVPNQEFFKTVEKAAHEVEGVQATEKIRIQLYGPDAHVDIDVEVEPKLTVDFAHQISQQVRAAIQKAWPAVRDVTVHIEPYYPGDH</sequence>
<name>A0A0C1JNM9_9BACT</name>
<organism evidence="10 11">
    <name type="scientific">Candidatus Protochlamydia amoebophila</name>
    <dbReference type="NCBI Taxonomy" id="362787"/>
    <lineage>
        <taxon>Bacteria</taxon>
        <taxon>Pseudomonadati</taxon>
        <taxon>Chlamydiota</taxon>
        <taxon>Chlamydiia</taxon>
        <taxon>Parachlamydiales</taxon>
        <taxon>Parachlamydiaceae</taxon>
        <taxon>Candidatus Protochlamydia</taxon>
    </lineage>
</organism>
<evidence type="ECO:0000256" key="3">
    <source>
        <dbReference type="ARBA" id="ARBA00022448"/>
    </source>
</evidence>
<dbReference type="InterPro" id="IPR050291">
    <property type="entry name" value="CDF_Transporter"/>
</dbReference>
<dbReference type="Gene3D" id="3.30.70.1350">
    <property type="entry name" value="Cation efflux protein, cytoplasmic domain"/>
    <property type="match status" value="1"/>
</dbReference>
<dbReference type="Pfam" id="PF01545">
    <property type="entry name" value="Cation_efflux"/>
    <property type="match status" value="1"/>
</dbReference>
<dbReference type="RefSeq" id="WP_039358056.1">
    <property type="nucleotide sequence ID" value="NZ_JSAN01000062.1"/>
</dbReference>
<evidence type="ECO:0000259" key="9">
    <source>
        <dbReference type="Pfam" id="PF16916"/>
    </source>
</evidence>
<keyword evidence="6 7" id="KW-0472">Membrane</keyword>
<evidence type="ECO:0000313" key="11">
    <source>
        <dbReference type="Proteomes" id="UP000031465"/>
    </source>
</evidence>
<feature type="transmembrane region" description="Helical" evidence="7">
    <location>
        <begin position="135"/>
        <end position="152"/>
    </location>
</feature>
<evidence type="ECO:0000256" key="5">
    <source>
        <dbReference type="ARBA" id="ARBA00022989"/>
    </source>
</evidence>
<dbReference type="Gene3D" id="1.20.1510.10">
    <property type="entry name" value="Cation efflux protein transmembrane domain"/>
    <property type="match status" value="1"/>
</dbReference>
<feature type="transmembrane region" description="Helical" evidence="7">
    <location>
        <begin position="173"/>
        <end position="191"/>
    </location>
</feature>
<dbReference type="GO" id="GO:0008324">
    <property type="term" value="F:monoatomic cation transmembrane transporter activity"/>
    <property type="evidence" value="ECO:0007669"/>
    <property type="project" value="InterPro"/>
</dbReference>
<dbReference type="SUPFAM" id="SSF160240">
    <property type="entry name" value="Cation efflux protein cytoplasmic domain-like"/>
    <property type="match status" value="1"/>
</dbReference>
<evidence type="ECO:0000313" key="10">
    <source>
        <dbReference type="EMBL" id="KIC72126.1"/>
    </source>
</evidence>
<feature type="transmembrane region" description="Helical" evidence="7">
    <location>
        <begin position="97"/>
        <end position="115"/>
    </location>
</feature>
<evidence type="ECO:0000259" key="8">
    <source>
        <dbReference type="Pfam" id="PF01545"/>
    </source>
</evidence>
<dbReference type="InterPro" id="IPR027469">
    <property type="entry name" value="Cation_efflux_TMD_sf"/>
</dbReference>
<accession>A0A0C1JNM9</accession>
<evidence type="ECO:0000256" key="6">
    <source>
        <dbReference type="ARBA" id="ARBA00023136"/>
    </source>
</evidence>
<dbReference type="NCBIfam" id="TIGR01297">
    <property type="entry name" value="CDF"/>
    <property type="match status" value="1"/>
</dbReference>
<protein>
    <submittedName>
        <fullName evidence="10">Putative cation efflux system protein</fullName>
    </submittedName>
</protein>
<dbReference type="InterPro" id="IPR002524">
    <property type="entry name" value="Cation_efflux"/>
</dbReference>
<evidence type="ECO:0000256" key="2">
    <source>
        <dbReference type="ARBA" id="ARBA00008114"/>
    </source>
</evidence>
<dbReference type="PANTHER" id="PTHR43840">
    <property type="entry name" value="MITOCHONDRIAL METAL TRANSPORTER 1-RELATED"/>
    <property type="match status" value="1"/>
</dbReference>
<reference evidence="10 11" key="1">
    <citation type="journal article" date="2014" name="Mol. Biol. Evol.">
        <title>Massive expansion of Ubiquitination-related gene families within the Chlamydiae.</title>
        <authorList>
            <person name="Domman D."/>
            <person name="Collingro A."/>
            <person name="Lagkouvardos I."/>
            <person name="Gehre L."/>
            <person name="Weinmaier T."/>
            <person name="Rattei T."/>
            <person name="Subtil A."/>
            <person name="Horn M."/>
        </authorList>
    </citation>
    <scope>NUCLEOTIDE SEQUENCE [LARGE SCALE GENOMIC DNA]</scope>
    <source>
        <strain evidence="10 11">EI2</strain>
    </source>
</reference>
<dbReference type="AlphaFoldDB" id="A0A0C1JNM9"/>
<evidence type="ECO:0000256" key="1">
    <source>
        <dbReference type="ARBA" id="ARBA00004141"/>
    </source>
</evidence>
<dbReference type="InterPro" id="IPR036837">
    <property type="entry name" value="Cation_efflux_CTD_sf"/>
</dbReference>
<dbReference type="PANTHER" id="PTHR43840:SF15">
    <property type="entry name" value="MITOCHONDRIAL METAL TRANSPORTER 1-RELATED"/>
    <property type="match status" value="1"/>
</dbReference>
<dbReference type="InterPro" id="IPR058533">
    <property type="entry name" value="Cation_efflux_TM"/>
</dbReference>